<gene>
    <name evidence="2" type="ORF">SAMN05216215_1001166</name>
</gene>
<dbReference type="AlphaFoldDB" id="A0A1H2QPF9"/>
<dbReference type="STRING" id="418495.SAMN05216215_1001166"/>
<reference evidence="3" key="1">
    <citation type="submission" date="2016-10" db="EMBL/GenBank/DDBJ databases">
        <authorList>
            <person name="Varghese N."/>
            <person name="Submissions S."/>
        </authorList>
    </citation>
    <scope>NUCLEOTIDE SEQUENCE [LARGE SCALE GENOMIC DNA]</scope>
    <source>
        <strain evidence="3">CGMCC 4.3530</strain>
    </source>
</reference>
<evidence type="ECO:0000313" key="2">
    <source>
        <dbReference type="EMBL" id="SDW09042.1"/>
    </source>
</evidence>
<dbReference type="OrthoDB" id="9795390at2"/>
<evidence type="ECO:0000259" key="1">
    <source>
        <dbReference type="PROSITE" id="PS50011"/>
    </source>
</evidence>
<name>A0A1H2QPF9_9PSEU</name>
<dbReference type="Proteomes" id="UP000199529">
    <property type="component" value="Unassembled WGS sequence"/>
</dbReference>
<accession>A0A1H2QPF9</accession>
<dbReference type="EMBL" id="FNOK01000001">
    <property type="protein sequence ID" value="SDW09042.1"/>
    <property type="molecule type" value="Genomic_DNA"/>
</dbReference>
<dbReference type="GO" id="GO:0005524">
    <property type="term" value="F:ATP binding"/>
    <property type="evidence" value="ECO:0007669"/>
    <property type="project" value="InterPro"/>
</dbReference>
<dbReference type="InterPro" id="IPR011009">
    <property type="entry name" value="Kinase-like_dom_sf"/>
</dbReference>
<dbReference type="PROSITE" id="PS50011">
    <property type="entry name" value="PROTEIN_KINASE_DOM"/>
    <property type="match status" value="1"/>
</dbReference>
<dbReference type="Gene3D" id="1.10.510.10">
    <property type="entry name" value="Transferase(Phosphotransferase) domain 1"/>
    <property type="match status" value="1"/>
</dbReference>
<dbReference type="PANTHER" id="PTHR45890:SF1">
    <property type="entry name" value="AARF DOMAIN CONTAINING KINASE 2"/>
    <property type="match status" value="1"/>
</dbReference>
<feature type="domain" description="Protein kinase" evidence="1">
    <location>
        <begin position="128"/>
        <end position="436"/>
    </location>
</feature>
<dbReference type="RefSeq" id="WP_093260138.1">
    <property type="nucleotide sequence ID" value="NZ_FNOK01000001.1"/>
</dbReference>
<organism evidence="2 3">
    <name type="scientific">Saccharopolyspora shandongensis</name>
    <dbReference type="NCBI Taxonomy" id="418495"/>
    <lineage>
        <taxon>Bacteria</taxon>
        <taxon>Bacillati</taxon>
        <taxon>Actinomycetota</taxon>
        <taxon>Actinomycetes</taxon>
        <taxon>Pseudonocardiales</taxon>
        <taxon>Pseudonocardiaceae</taxon>
        <taxon>Saccharopolyspora</taxon>
    </lineage>
</organism>
<keyword evidence="2" id="KW-0830">Ubiquinone</keyword>
<dbReference type="InterPro" id="IPR000719">
    <property type="entry name" value="Prot_kinase_dom"/>
</dbReference>
<sequence length="436" mass="47554">MEAERQDDTSTDRPVPGWRLLIRLVVILSIVGWESARTGPATLFRRIARGRSDARRHGYRGLVRALQNLGPTFVKFGQISSTRRDTMPAELCDAMADLHDAVRPMRRKHAEAALREARLARPALAIAEVEPDAVASGSIACVYRAVLEDGQVVALKLKRPGIDDRMRADLELLRLLVKVSQRMPKMRGMPMADLVGYVSRAILGQLDFEREAANVRHLARCLAGIPAVRVPALHPEPSGPQCLVFDYIPDLDATTPDSLPAQTRRDLAATVLAAAYRMMFVDGFVHCDLHPGNLYVTPEPQVVLLDAGYCVQLPDRVRALLAEFFAQLVAGNGRRCGEIVLESAVDVGPQVDTDGFIAAMTELVAGAAGPGNRFDMAEFGNAVFELQQRFGIYAASDFAFPLMSLLVLEGTARGISPDLDFQQVGAAGRPTDLHNA</sequence>
<dbReference type="InterPro" id="IPR052402">
    <property type="entry name" value="ADCK_kinase"/>
</dbReference>
<dbReference type="InterPro" id="IPR004147">
    <property type="entry name" value="ABC1_dom"/>
</dbReference>
<evidence type="ECO:0000313" key="3">
    <source>
        <dbReference type="Proteomes" id="UP000199529"/>
    </source>
</evidence>
<dbReference type="GO" id="GO:0004672">
    <property type="term" value="F:protein kinase activity"/>
    <property type="evidence" value="ECO:0007669"/>
    <property type="project" value="InterPro"/>
</dbReference>
<dbReference type="SMART" id="SM00220">
    <property type="entry name" value="S_TKc"/>
    <property type="match status" value="1"/>
</dbReference>
<dbReference type="CDD" id="cd05121">
    <property type="entry name" value="ABC1_ADCK3-like"/>
    <property type="match status" value="1"/>
</dbReference>
<proteinExistence type="predicted"/>
<dbReference type="SUPFAM" id="SSF56112">
    <property type="entry name" value="Protein kinase-like (PK-like)"/>
    <property type="match status" value="1"/>
</dbReference>
<dbReference type="Pfam" id="PF03109">
    <property type="entry name" value="ABC1"/>
    <property type="match status" value="1"/>
</dbReference>
<dbReference type="PANTHER" id="PTHR45890">
    <property type="entry name" value="AARF DOMAIN CONTAINING KINASE 2 (PREDICTED)"/>
    <property type="match status" value="1"/>
</dbReference>
<keyword evidence="3" id="KW-1185">Reference proteome</keyword>
<protein>
    <submittedName>
        <fullName evidence="2">Ubiquinone biosynthesis protein</fullName>
    </submittedName>
</protein>